<evidence type="ECO:0000256" key="13">
    <source>
        <dbReference type="ARBA" id="ARBA00023157"/>
    </source>
</evidence>
<keyword evidence="7 17" id="KW-0819">tRNA processing</keyword>
<organism evidence="19 20">
    <name type="scientific">Adlercreutzia rubneri</name>
    <dbReference type="NCBI Taxonomy" id="2916441"/>
    <lineage>
        <taxon>Bacteria</taxon>
        <taxon>Bacillati</taxon>
        <taxon>Actinomycetota</taxon>
        <taxon>Coriobacteriia</taxon>
        <taxon>Eggerthellales</taxon>
        <taxon>Eggerthellaceae</taxon>
        <taxon>Adlercreutzia</taxon>
    </lineage>
</organism>
<evidence type="ECO:0000256" key="1">
    <source>
        <dbReference type="ARBA" id="ARBA00002268"/>
    </source>
</evidence>
<evidence type="ECO:0000256" key="9">
    <source>
        <dbReference type="ARBA" id="ARBA00022785"/>
    </source>
</evidence>
<feature type="region of interest" description="Disordered" evidence="18">
    <location>
        <begin position="107"/>
        <end position="138"/>
    </location>
</feature>
<keyword evidence="12 17" id="KW-0411">Iron-sulfur</keyword>
<keyword evidence="9 17" id="KW-0671">Queuosine biosynthesis</keyword>
<dbReference type="Pfam" id="PF02677">
    <property type="entry name" value="QueH"/>
    <property type="match status" value="2"/>
</dbReference>
<keyword evidence="13 17" id="KW-1015">Disulfide bond</keyword>
<proteinExistence type="inferred from homology"/>
<feature type="region of interest" description="Disordered" evidence="18">
    <location>
        <begin position="244"/>
        <end position="282"/>
    </location>
</feature>
<dbReference type="GO" id="GO:0008616">
    <property type="term" value="P:tRNA queuosine(34) biosynthetic process"/>
    <property type="evidence" value="ECO:0007669"/>
    <property type="project" value="UniProtKB-UniRule"/>
</dbReference>
<evidence type="ECO:0000256" key="8">
    <source>
        <dbReference type="ARBA" id="ARBA00022723"/>
    </source>
</evidence>
<comment type="catalytic activity">
    <reaction evidence="16 17">
        <text>epoxyqueuosine(34) in tRNA + AH2 = queuosine(34) in tRNA + A + H2O</text>
        <dbReference type="Rhea" id="RHEA:32159"/>
        <dbReference type="Rhea" id="RHEA-COMP:18571"/>
        <dbReference type="Rhea" id="RHEA-COMP:18582"/>
        <dbReference type="ChEBI" id="CHEBI:13193"/>
        <dbReference type="ChEBI" id="CHEBI:15377"/>
        <dbReference type="ChEBI" id="CHEBI:17499"/>
        <dbReference type="ChEBI" id="CHEBI:194431"/>
        <dbReference type="ChEBI" id="CHEBI:194443"/>
        <dbReference type="EC" id="1.17.99.6"/>
    </reaction>
</comment>
<evidence type="ECO:0000256" key="18">
    <source>
        <dbReference type="SAM" id="MobiDB-lite"/>
    </source>
</evidence>
<comment type="caution">
    <text evidence="19">The sequence shown here is derived from an EMBL/GenBank/DDBJ whole genome shotgun (WGS) entry which is preliminary data.</text>
</comment>
<evidence type="ECO:0000313" key="20">
    <source>
        <dbReference type="Proteomes" id="UP000488839"/>
    </source>
</evidence>
<evidence type="ECO:0000256" key="10">
    <source>
        <dbReference type="ARBA" id="ARBA00023002"/>
    </source>
</evidence>
<evidence type="ECO:0000256" key="7">
    <source>
        <dbReference type="ARBA" id="ARBA00022694"/>
    </source>
</evidence>
<feature type="binding site" evidence="17">
    <location>
        <position position="146"/>
    </location>
    <ligand>
        <name>[4Fe-4S] cluster</name>
        <dbReference type="ChEBI" id="CHEBI:49883"/>
    </ligand>
</feature>
<evidence type="ECO:0000256" key="17">
    <source>
        <dbReference type="HAMAP-Rule" id="MF_02089"/>
    </source>
</evidence>
<evidence type="ECO:0000256" key="15">
    <source>
        <dbReference type="ARBA" id="ARBA00031446"/>
    </source>
</evidence>
<keyword evidence="14 17" id="KW-0676">Redox-active center</keyword>
<evidence type="ECO:0000256" key="14">
    <source>
        <dbReference type="ARBA" id="ARBA00023284"/>
    </source>
</evidence>
<feature type="binding site" evidence="17">
    <location>
        <position position="10"/>
    </location>
    <ligand>
        <name>[4Fe-4S] cluster</name>
        <dbReference type="ChEBI" id="CHEBI:49883"/>
    </ligand>
</feature>
<protein>
    <recommendedName>
        <fullName evidence="5 17">Epoxyqueuosine reductase QueH</fullName>
        <ecNumber evidence="4 17">1.17.99.6</ecNumber>
    </recommendedName>
    <alternativeName>
        <fullName evidence="15 17">Queuosine biosynthesis protein QueH</fullName>
    </alternativeName>
</protein>
<reference evidence="19 20" key="1">
    <citation type="submission" date="2019-11" db="EMBL/GenBank/DDBJ databases">
        <title>Whole genome shotgun sequencing (WGS) data from Adlercreutzia equolifaciens ResAG-91, Eggerthella lenta MRI-F36, MRI-F37, MRI-F40, ResAG-49, ResAG-88, ResAG-121, ResAG-145, and Gordonibacter sp. ResAG-5, ResAG-26, ResAG-43, ResAG-50, ResAG-59.</title>
        <authorList>
            <person name="Stoll D.A."/>
            <person name="Danylec N."/>
            <person name="Franz C.M.A.P."/>
            <person name="Huch M."/>
        </authorList>
    </citation>
    <scope>NUCLEOTIDE SEQUENCE [LARGE SCALE GENOMIC DNA]</scope>
    <source>
        <strain evidence="19 20">ResAG-91</strain>
    </source>
</reference>
<dbReference type="GO" id="GO:0052693">
    <property type="term" value="F:epoxyqueuosine reductase activity"/>
    <property type="evidence" value="ECO:0007669"/>
    <property type="project" value="UniProtKB-UniRule"/>
</dbReference>
<keyword evidence="6 17" id="KW-0004">4Fe-4S</keyword>
<evidence type="ECO:0000256" key="12">
    <source>
        <dbReference type="ARBA" id="ARBA00023014"/>
    </source>
</evidence>
<keyword evidence="10 17" id="KW-0560">Oxidoreductase</keyword>
<evidence type="ECO:0000256" key="3">
    <source>
        <dbReference type="ARBA" id="ARBA00008207"/>
    </source>
</evidence>
<dbReference type="RefSeq" id="WP_114539591.1">
    <property type="nucleotide sequence ID" value="NZ_JARFIT010000007.1"/>
</dbReference>
<comment type="function">
    <text evidence="1 17">Catalyzes the conversion of epoxyqueuosine (oQ) to queuosine (Q), which is a hypermodified base found in the wobble positions of tRNA(Asp), tRNA(Asn), tRNA(His) and tRNA(Tyr).</text>
</comment>
<dbReference type="InterPro" id="IPR003828">
    <property type="entry name" value="QueH"/>
</dbReference>
<evidence type="ECO:0000256" key="6">
    <source>
        <dbReference type="ARBA" id="ARBA00022485"/>
    </source>
</evidence>
<name>A0A7K1T3J0_9ACTN</name>
<feature type="binding site" evidence="17">
    <location>
        <position position="9"/>
    </location>
    <ligand>
        <name>[4Fe-4S] cluster</name>
        <dbReference type="ChEBI" id="CHEBI:49883"/>
    </ligand>
</feature>
<dbReference type="PANTHER" id="PTHR36701">
    <property type="entry name" value="EPOXYQUEUOSINE REDUCTASE QUEH"/>
    <property type="match status" value="1"/>
</dbReference>
<keyword evidence="20" id="KW-1185">Reference proteome</keyword>
<keyword evidence="8 17" id="KW-0479">Metal-binding</keyword>
<dbReference type="AlphaFoldDB" id="A0A7K1T3J0"/>
<sequence length="296" mass="32854">MERILLHACCGPCSLEPVRILRSEGVEPVVFYANSNIHPAEEYARRLATLREWAADADVEVVEGAYDPEAWEATAGRIGDAAEAKFGVIANEEGDLEEEALFGANPVGGDLGRPSSSKSTVLDEGGASPAPTEGRTTARRAREARCRACYRLRFEEAAHYAREHGFAALGTTLSVSPYQYTRIIREELERACAREGIKACFADYRPFYDEATRRSREGGMYRQNYCGCRFSDAEAAAEREERRAARRAAREAELAAHADKRAAAEAERARTRAEKQAYADKQAKKRAILKALREQQ</sequence>
<evidence type="ECO:0000256" key="2">
    <source>
        <dbReference type="ARBA" id="ARBA00004691"/>
    </source>
</evidence>
<dbReference type="UniPathway" id="UPA00392"/>
<comment type="pathway">
    <text evidence="2 17">tRNA modification; tRNA-queuosine biosynthesis.</text>
</comment>
<comment type="similarity">
    <text evidence="3 17">Belongs to the QueH family.</text>
</comment>
<dbReference type="PANTHER" id="PTHR36701:SF1">
    <property type="entry name" value="EPOXYQUEUOSINE REDUCTASE QUEH"/>
    <property type="match status" value="1"/>
</dbReference>
<feature type="disulfide bond" description="Redox-active" evidence="17">
    <location>
        <begin position="226"/>
        <end position="228"/>
    </location>
</feature>
<keyword evidence="11 17" id="KW-0408">Iron</keyword>
<dbReference type="EC" id="1.17.99.6" evidence="4 17"/>
<evidence type="ECO:0000256" key="4">
    <source>
        <dbReference type="ARBA" id="ARBA00012622"/>
    </source>
</evidence>
<dbReference type="GO" id="GO:0051539">
    <property type="term" value="F:4 iron, 4 sulfur cluster binding"/>
    <property type="evidence" value="ECO:0007669"/>
    <property type="project" value="UniProtKB-UniRule"/>
</dbReference>
<gene>
    <name evidence="17" type="primary">queH</name>
    <name evidence="19" type="ORF">GO707_03045</name>
</gene>
<evidence type="ECO:0000256" key="5">
    <source>
        <dbReference type="ARBA" id="ARBA00016895"/>
    </source>
</evidence>
<dbReference type="EMBL" id="WPOO01000003">
    <property type="protein sequence ID" value="MVN58205.1"/>
    <property type="molecule type" value="Genomic_DNA"/>
</dbReference>
<dbReference type="GO" id="GO:0046872">
    <property type="term" value="F:metal ion binding"/>
    <property type="evidence" value="ECO:0007669"/>
    <property type="project" value="UniProtKB-KW"/>
</dbReference>
<evidence type="ECO:0000256" key="16">
    <source>
        <dbReference type="ARBA" id="ARBA00047415"/>
    </source>
</evidence>
<feature type="binding site" evidence="17">
    <location>
        <position position="149"/>
    </location>
    <ligand>
        <name>[4Fe-4S] cluster</name>
        <dbReference type="ChEBI" id="CHEBI:49883"/>
    </ligand>
</feature>
<evidence type="ECO:0000313" key="19">
    <source>
        <dbReference type="EMBL" id="MVN58205.1"/>
    </source>
</evidence>
<evidence type="ECO:0000256" key="11">
    <source>
        <dbReference type="ARBA" id="ARBA00023004"/>
    </source>
</evidence>
<dbReference type="Proteomes" id="UP000488839">
    <property type="component" value="Unassembled WGS sequence"/>
</dbReference>
<dbReference type="HAMAP" id="MF_02089">
    <property type="entry name" value="QueH"/>
    <property type="match status" value="1"/>
</dbReference>
<accession>A0A7K1T3J0</accession>